<reference evidence="3" key="1">
    <citation type="submission" date="2016-03" db="UniProtKB">
        <authorList>
            <consortium name="WormBaseParasite"/>
        </authorList>
    </citation>
    <scope>IDENTIFICATION</scope>
</reference>
<sequence>MSLDDNDISYDGINCTNKDSGYKIGLDELSDLINKDINQSCIGRLKITRFAMMINMDNIQFKDNFNMVVIKNDRVQINMKIINECVKSLAKEVDMDNNCKRLLLFIIFDVSEGMISQFYLEEFHKLDNLPENAVDLYFTSQNNKFSKLSKEKTDNVINTQNVTQNEIKYEESSNVRNIQNVTPNEEKDEESINVRNIQNVTPNEKKDEEPSNVRNLQNLSLSEKENLIFLPGQSEFLNPSQIKVNSIKDIISPLKDGSTVFLFDDEDPFETPKTRFRNTSTTKTRKRKGSKTNEHPKKKKMLSPAM</sequence>
<feature type="region of interest" description="Disordered" evidence="1">
    <location>
        <begin position="266"/>
        <end position="306"/>
    </location>
</feature>
<evidence type="ECO:0000313" key="2">
    <source>
        <dbReference type="Proteomes" id="UP000046392"/>
    </source>
</evidence>
<name>A0A0N5BM71_STREA</name>
<keyword evidence="2" id="KW-1185">Reference proteome</keyword>
<evidence type="ECO:0000256" key="1">
    <source>
        <dbReference type="SAM" id="MobiDB-lite"/>
    </source>
</evidence>
<dbReference type="WBParaSite" id="SPAL_0000701200.1">
    <property type="protein sequence ID" value="SPAL_0000701200.1"/>
    <property type="gene ID" value="SPAL_0000701200"/>
</dbReference>
<feature type="compositionally biased region" description="Basic residues" evidence="1">
    <location>
        <begin position="283"/>
        <end position="306"/>
    </location>
</feature>
<organism evidence="2 3">
    <name type="scientific">Strongyloides papillosus</name>
    <name type="common">Intestinal threadworm</name>
    <dbReference type="NCBI Taxonomy" id="174720"/>
    <lineage>
        <taxon>Eukaryota</taxon>
        <taxon>Metazoa</taxon>
        <taxon>Ecdysozoa</taxon>
        <taxon>Nematoda</taxon>
        <taxon>Chromadorea</taxon>
        <taxon>Rhabditida</taxon>
        <taxon>Tylenchina</taxon>
        <taxon>Panagrolaimomorpha</taxon>
        <taxon>Strongyloidoidea</taxon>
        <taxon>Strongyloididae</taxon>
        <taxon>Strongyloides</taxon>
    </lineage>
</organism>
<accession>A0A0N5BM71</accession>
<protein>
    <submittedName>
        <fullName evidence="3">ULD domain-containing protein</fullName>
    </submittedName>
</protein>
<dbReference type="AlphaFoldDB" id="A0A0N5BM71"/>
<dbReference type="Proteomes" id="UP000046392">
    <property type="component" value="Unplaced"/>
</dbReference>
<evidence type="ECO:0000313" key="3">
    <source>
        <dbReference type="WBParaSite" id="SPAL_0000701200.1"/>
    </source>
</evidence>
<proteinExistence type="predicted"/>